<proteinExistence type="predicted"/>
<sequence>MSSIHKLLRTLGKKVAEPLIVSITLFSFCVFHFSWRSTPPTWNFNLSLPHSFQLVVRRLYNHHLYPYVRPAWAYALLYRAAQSERRGGSELCGSVEHVGYVYCVFQCTLTEVC</sequence>
<comment type="caution">
    <text evidence="1">The sequence shown here is derived from an EMBL/GenBank/DDBJ whole genome shotgun (WGS) entry which is preliminary data.</text>
</comment>
<accession>A0ABV1A7D3</accession>
<evidence type="ECO:0000313" key="1">
    <source>
        <dbReference type="EMBL" id="MEQ2313700.1"/>
    </source>
</evidence>
<organism evidence="1 2">
    <name type="scientific">Ameca splendens</name>
    <dbReference type="NCBI Taxonomy" id="208324"/>
    <lineage>
        <taxon>Eukaryota</taxon>
        <taxon>Metazoa</taxon>
        <taxon>Chordata</taxon>
        <taxon>Craniata</taxon>
        <taxon>Vertebrata</taxon>
        <taxon>Euteleostomi</taxon>
        <taxon>Actinopterygii</taxon>
        <taxon>Neopterygii</taxon>
        <taxon>Teleostei</taxon>
        <taxon>Neoteleostei</taxon>
        <taxon>Acanthomorphata</taxon>
        <taxon>Ovalentaria</taxon>
        <taxon>Atherinomorphae</taxon>
        <taxon>Cyprinodontiformes</taxon>
        <taxon>Goodeidae</taxon>
        <taxon>Ameca</taxon>
    </lineage>
</organism>
<evidence type="ECO:0000313" key="2">
    <source>
        <dbReference type="Proteomes" id="UP001469553"/>
    </source>
</evidence>
<dbReference type="EMBL" id="JAHRIP010084844">
    <property type="protein sequence ID" value="MEQ2313700.1"/>
    <property type="molecule type" value="Genomic_DNA"/>
</dbReference>
<gene>
    <name evidence="1" type="ORF">AMECASPLE_004735</name>
</gene>
<reference evidence="1 2" key="1">
    <citation type="submission" date="2021-06" db="EMBL/GenBank/DDBJ databases">
        <authorList>
            <person name="Palmer J.M."/>
        </authorList>
    </citation>
    <scope>NUCLEOTIDE SEQUENCE [LARGE SCALE GENOMIC DNA]</scope>
    <source>
        <strain evidence="1 2">AS_MEX2019</strain>
        <tissue evidence="1">Muscle</tissue>
    </source>
</reference>
<dbReference type="Proteomes" id="UP001469553">
    <property type="component" value="Unassembled WGS sequence"/>
</dbReference>
<protein>
    <submittedName>
        <fullName evidence="1">Uncharacterized protein</fullName>
    </submittedName>
</protein>
<name>A0ABV1A7D3_9TELE</name>
<keyword evidence="2" id="KW-1185">Reference proteome</keyword>